<reference evidence="7" key="2">
    <citation type="submission" date="2019-09" db="UniProtKB">
        <authorList>
            <consortium name="WormBaseParasite"/>
        </authorList>
    </citation>
    <scope>IDENTIFICATION</scope>
</reference>
<feature type="repeat" description="ANK" evidence="3">
    <location>
        <begin position="90"/>
        <end position="122"/>
    </location>
</feature>
<dbReference type="AlphaFoldDB" id="A0A3P7XW15"/>
<protein>
    <submittedName>
        <fullName evidence="7">ANK_REP_REGION domain-containing protein</fullName>
    </submittedName>
</protein>
<dbReference type="Pfam" id="PF12796">
    <property type="entry name" value="Ank_2"/>
    <property type="match status" value="1"/>
</dbReference>
<dbReference type="InterPro" id="IPR018289">
    <property type="entry name" value="MULE_transposase_dom"/>
</dbReference>
<dbReference type="InterPro" id="IPR002110">
    <property type="entry name" value="Ankyrin_rpt"/>
</dbReference>
<feature type="repeat" description="ANK" evidence="3">
    <location>
        <begin position="57"/>
        <end position="89"/>
    </location>
</feature>
<evidence type="ECO:0000256" key="1">
    <source>
        <dbReference type="ARBA" id="ARBA00022737"/>
    </source>
</evidence>
<dbReference type="SUPFAM" id="SSF48403">
    <property type="entry name" value="Ankyrin repeat"/>
    <property type="match status" value="1"/>
</dbReference>
<dbReference type="PROSITE" id="PS50088">
    <property type="entry name" value="ANK_REPEAT"/>
    <property type="match status" value="3"/>
</dbReference>
<evidence type="ECO:0000313" key="5">
    <source>
        <dbReference type="EMBL" id="VDO79166.1"/>
    </source>
</evidence>
<keyword evidence="6" id="KW-1185">Reference proteome</keyword>
<keyword evidence="1" id="KW-0677">Repeat</keyword>
<gene>
    <name evidence="5" type="ORF">HPBE_LOCUS9090</name>
</gene>
<evidence type="ECO:0000259" key="4">
    <source>
        <dbReference type="Pfam" id="PF10551"/>
    </source>
</evidence>
<accession>A0A3P7XW15</accession>
<name>A0A3P7XW15_HELPZ</name>
<evidence type="ECO:0000256" key="2">
    <source>
        <dbReference type="ARBA" id="ARBA00023043"/>
    </source>
</evidence>
<dbReference type="PANTHER" id="PTHR24171">
    <property type="entry name" value="ANKYRIN REPEAT DOMAIN-CONTAINING PROTEIN 39-RELATED"/>
    <property type="match status" value="1"/>
</dbReference>
<dbReference type="Pfam" id="PF00023">
    <property type="entry name" value="Ank"/>
    <property type="match status" value="1"/>
</dbReference>
<dbReference type="EMBL" id="UZAH01026342">
    <property type="protein sequence ID" value="VDO79166.1"/>
    <property type="molecule type" value="Genomic_DNA"/>
</dbReference>
<reference evidence="5 6" key="1">
    <citation type="submission" date="2018-11" db="EMBL/GenBank/DDBJ databases">
        <authorList>
            <consortium name="Pathogen Informatics"/>
        </authorList>
    </citation>
    <scope>NUCLEOTIDE SEQUENCE [LARGE SCALE GENOMIC DNA]</scope>
</reference>
<dbReference type="Proteomes" id="UP000050761">
    <property type="component" value="Unassembled WGS sequence"/>
</dbReference>
<dbReference type="PROSITE" id="PS50297">
    <property type="entry name" value="ANK_REP_REGION"/>
    <property type="match status" value="3"/>
</dbReference>
<feature type="domain" description="MULE transposase" evidence="4">
    <location>
        <begin position="449"/>
        <end position="533"/>
    </location>
</feature>
<dbReference type="OrthoDB" id="539213at2759"/>
<dbReference type="InterPro" id="IPR036770">
    <property type="entry name" value="Ankyrin_rpt-contain_sf"/>
</dbReference>
<proteinExistence type="predicted"/>
<evidence type="ECO:0000256" key="3">
    <source>
        <dbReference type="PROSITE-ProRule" id="PRU00023"/>
    </source>
</evidence>
<dbReference type="SMART" id="SM00248">
    <property type="entry name" value="ANK"/>
    <property type="match status" value="6"/>
</dbReference>
<evidence type="ECO:0000313" key="7">
    <source>
        <dbReference type="WBParaSite" id="HPBE_0000908901-mRNA-1"/>
    </source>
</evidence>
<keyword evidence="2 3" id="KW-0040">ANK repeat</keyword>
<dbReference type="WBParaSite" id="HPBE_0000908901-mRNA-1">
    <property type="protein sequence ID" value="HPBE_0000908901-mRNA-1"/>
    <property type="gene ID" value="HPBE_0000908901"/>
</dbReference>
<dbReference type="Gene3D" id="1.25.40.20">
    <property type="entry name" value="Ankyrin repeat-containing domain"/>
    <property type="match status" value="2"/>
</dbReference>
<dbReference type="Pfam" id="PF10551">
    <property type="entry name" value="MULE"/>
    <property type="match status" value="1"/>
</dbReference>
<sequence>MSGGAGVDWHDEMDIPKMELLNAAYEGNISKDLLMHTVAQVGELLRMGVNIDSYDDDHVTALQIAAFNGNNAMVTYLLDEGADLEACNQVGMTPFHHACREGRMTVVETLLQRGADIHRTTFMGATALTLAAAGAHLHVVKKLVSLRLEVSPPTMGLCPTPLIAAAFRSSPQICGFLNHRGAPIDETLDSLLGLSALSCVLMCSSTSVFCALLDLGADPTKKTLKKKTAAELAEQFKRHDVLAILADKSRIRHHDRIAVGDIRQLIAENQLDCAEFVRGKQTPLAEGATPLMFAVAVGNERAVRRLIDLRVEVNDAESRHGLTALQMATLLRLDGIALVLMMNEARTSELNTLNMSAFDLYVSGTVERDKEATLANFSDYEKYRVTIRSHDGTHTGVPGNQRVRLPLPQFQTDDVHIYFSEKVIRKACQNDLDTLVADGIFSMHPNQRENNGQLYTIHGVCNGKVTVPLVFALTNKKTEEVYAVIFSMLKDLEEAVECGPDLRILLDFERAAMSAARTVFPGGRVEGYAFHLAHA</sequence>
<organism evidence="5">
    <name type="scientific">Heligmosomoides polygyrus</name>
    <name type="common">Parasitic roundworm</name>
    <dbReference type="NCBI Taxonomy" id="6339"/>
    <lineage>
        <taxon>Eukaryota</taxon>
        <taxon>Metazoa</taxon>
        <taxon>Ecdysozoa</taxon>
        <taxon>Nematoda</taxon>
        <taxon>Chromadorea</taxon>
        <taxon>Rhabditida</taxon>
        <taxon>Rhabditina</taxon>
        <taxon>Rhabditomorpha</taxon>
        <taxon>Strongyloidea</taxon>
        <taxon>Heligmosomidae</taxon>
        <taxon>Heligmosomoides</taxon>
    </lineage>
</organism>
<feature type="repeat" description="ANK" evidence="3">
    <location>
        <begin position="286"/>
        <end position="318"/>
    </location>
</feature>
<evidence type="ECO:0000313" key="6">
    <source>
        <dbReference type="Proteomes" id="UP000050761"/>
    </source>
</evidence>